<keyword evidence="8" id="KW-1185">Reference proteome</keyword>
<name>A0A1L7X4M3_9HELO</name>
<dbReference type="SMART" id="SM01262">
    <property type="entry name" value="LAMTOR"/>
    <property type="match status" value="1"/>
</dbReference>
<evidence type="ECO:0000256" key="5">
    <source>
        <dbReference type="ARBA" id="ARBA00023288"/>
    </source>
</evidence>
<dbReference type="GO" id="GO:0043410">
    <property type="term" value="P:positive regulation of MAPK cascade"/>
    <property type="evidence" value="ECO:0007669"/>
    <property type="project" value="InterPro"/>
</dbReference>
<evidence type="ECO:0000256" key="6">
    <source>
        <dbReference type="SAM" id="MobiDB-lite"/>
    </source>
</evidence>
<dbReference type="GO" id="GO:0001919">
    <property type="term" value="P:regulation of receptor recycling"/>
    <property type="evidence" value="ECO:0007669"/>
    <property type="project" value="InterPro"/>
</dbReference>
<dbReference type="GO" id="GO:0032008">
    <property type="term" value="P:positive regulation of TOR signaling"/>
    <property type="evidence" value="ECO:0007669"/>
    <property type="project" value="InterPro"/>
</dbReference>
<dbReference type="Pfam" id="PF15454">
    <property type="entry name" value="LAMTOR"/>
    <property type="match status" value="1"/>
</dbReference>
<proteinExistence type="predicted"/>
<dbReference type="GO" id="GO:0071230">
    <property type="term" value="P:cellular response to amino acid stimulus"/>
    <property type="evidence" value="ECO:0007669"/>
    <property type="project" value="InterPro"/>
</dbReference>
<dbReference type="OrthoDB" id="5299893at2759"/>
<evidence type="ECO:0000313" key="8">
    <source>
        <dbReference type="Proteomes" id="UP000184330"/>
    </source>
</evidence>
<accession>A0A1L7X4M3</accession>
<reference evidence="7 8" key="1">
    <citation type="submission" date="2016-03" db="EMBL/GenBank/DDBJ databases">
        <authorList>
            <person name="Ploux O."/>
        </authorList>
    </citation>
    <scope>NUCLEOTIDE SEQUENCE [LARGE SCALE GENOMIC DNA]</scope>
    <source>
        <strain evidence="7 8">UAMH 11012</strain>
    </source>
</reference>
<keyword evidence="2" id="KW-0519">Myristate</keyword>
<evidence type="ECO:0008006" key="9">
    <source>
        <dbReference type="Google" id="ProtNLM"/>
    </source>
</evidence>
<feature type="compositionally biased region" description="Polar residues" evidence="6">
    <location>
        <begin position="118"/>
        <end position="130"/>
    </location>
</feature>
<dbReference type="AlphaFoldDB" id="A0A1L7X4M3"/>
<dbReference type="GO" id="GO:0045121">
    <property type="term" value="C:membrane raft"/>
    <property type="evidence" value="ECO:0007669"/>
    <property type="project" value="InterPro"/>
</dbReference>
<keyword evidence="4" id="KW-0564">Palmitate</keyword>
<feature type="region of interest" description="Disordered" evidence="6">
    <location>
        <begin position="117"/>
        <end position="144"/>
    </location>
</feature>
<dbReference type="InterPro" id="IPR028209">
    <property type="entry name" value="LAMTOR1/MEH1"/>
</dbReference>
<evidence type="ECO:0000256" key="1">
    <source>
        <dbReference type="ARBA" id="ARBA00004308"/>
    </source>
</evidence>
<protein>
    <recommendedName>
        <fullName evidence="9">Late endosomal/lysosomal adaptor and MAPK and MTOR activator 1</fullName>
    </recommendedName>
</protein>
<evidence type="ECO:0000256" key="3">
    <source>
        <dbReference type="ARBA" id="ARBA00023136"/>
    </source>
</evidence>
<dbReference type="EMBL" id="FJOG01000015">
    <property type="protein sequence ID" value="CZR59960.1"/>
    <property type="molecule type" value="Genomic_DNA"/>
</dbReference>
<keyword evidence="5" id="KW-0449">Lipoprotein</keyword>
<dbReference type="GO" id="GO:0071986">
    <property type="term" value="C:Ragulator complex"/>
    <property type="evidence" value="ECO:0007669"/>
    <property type="project" value="InterPro"/>
</dbReference>
<gene>
    <name evidence="7" type="ORF">PAC_09855</name>
</gene>
<evidence type="ECO:0000256" key="4">
    <source>
        <dbReference type="ARBA" id="ARBA00023139"/>
    </source>
</evidence>
<comment type="subcellular location">
    <subcellularLocation>
        <location evidence="1">Endomembrane system</location>
    </subcellularLocation>
</comment>
<dbReference type="GO" id="GO:0031902">
    <property type="term" value="C:late endosome membrane"/>
    <property type="evidence" value="ECO:0007669"/>
    <property type="project" value="InterPro"/>
</dbReference>
<keyword evidence="3" id="KW-0472">Membrane</keyword>
<organism evidence="7 8">
    <name type="scientific">Phialocephala subalpina</name>
    <dbReference type="NCBI Taxonomy" id="576137"/>
    <lineage>
        <taxon>Eukaryota</taxon>
        <taxon>Fungi</taxon>
        <taxon>Dikarya</taxon>
        <taxon>Ascomycota</taxon>
        <taxon>Pezizomycotina</taxon>
        <taxon>Leotiomycetes</taxon>
        <taxon>Helotiales</taxon>
        <taxon>Mollisiaceae</taxon>
        <taxon>Phialocephala</taxon>
        <taxon>Phialocephala fortinii species complex</taxon>
    </lineage>
</organism>
<sequence length="176" mass="19348">MGVCSSCIGHDRDRDLSDEDEQSRLLFDDPHTNHYGSFGDHSAGAIQADPQEVQRETEALQKVVMQTSRQVRLRASAHLVDIFAMVPQNNVPPPATTTFPIQDARLLRYQDVLAKISTPDTSSKPNQYLAESTPAPSEGWISDDEDLEELQSHKLVKSDGIGPLLGGFADAETSME</sequence>
<evidence type="ECO:0000313" key="7">
    <source>
        <dbReference type="EMBL" id="CZR59960.1"/>
    </source>
</evidence>
<evidence type="ECO:0000256" key="2">
    <source>
        <dbReference type="ARBA" id="ARBA00022707"/>
    </source>
</evidence>
<dbReference type="GO" id="GO:0016197">
    <property type="term" value="P:endosomal transport"/>
    <property type="evidence" value="ECO:0007669"/>
    <property type="project" value="InterPro"/>
</dbReference>
<dbReference type="Proteomes" id="UP000184330">
    <property type="component" value="Unassembled WGS sequence"/>
</dbReference>